<keyword evidence="8" id="KW-1185">Reference proteome</keyword>
<evidence type="ECO:0000256" key="2">
    <source>
        <dbReference type="ARBA" id="ARBA00010221"/>
    </source>
</evidence>
<organism evidence="7 8">
    <name type="scientific">Salipaludibacillus agaradhaerens</name>
    <name type="common">Bacillus agaradhaerens</name>
    <dbReference type="NCBI Taxonomy" id="76935"/>
    <lineage>
        <taxon>Bacteria</taxon>
        <taxon>Bacillati</taxon>
        <taxon>Bacillota</taxon>
        <taxon>Bacilli</taxon>
        <taxon>Bacillales</taxon>
        <taxon>Bacillaceae</taxon>
    </lineage>
</organism>
<keyword evidence="4 6" id="KW-1133">Transmembrane helix</keyword>
<feature type="transmembrane region" description="Helical" evidence="6">
    <location>
        <begin position="16"/>
        <end position="35"/>
    </location>
</feature>
<evidence type="ECO:0000256" key="3">
    <source>
        <dbReference type="ARBA" id="ARBA00022692"/>
    </source>
</evidence>
<keyword evidence="3 6" id="KW-0812">Transmembrane</keyword>
<comment type="caution">
    <text evidence="7">The sequence shown here is derived from an EMBL/GenBank/DDBJ whole genome shotgun (WGS) entry which is preliminary data.</text>
</comment>
<gene>
    <name evidence="7" type="ORF">HXA33_10975</name>
</gene>
<evidence type="ECO:0000256" key="1">
    <source>
        <dbReference type="ARBA" id="ARBA00004167"/>
    </source>
</evidence>
<dbReference type="NCBIfam" id="TIGR01732">
    <property type="entry name" value="tiny_TM_bacill"/>
    <property type="match status" value="1"/>
</dbReference>
<accession>A0A9Q4FZG3</accession>
<dbReference type="Pfam" id="PF09680">
    <property type="entry name" value="YjcZ_2"/>
    <property type="match status" value="1"/>
</dbReference>
<keyword evidence="5 6" id="KW-0472">Membrane</keyword>
<dbReference type="GO" id="GO:0016020">
    <property type="term" value="C:membrane"/>
    <property type="evidence" value="ECO:0007669"/>
    <property type="project" value="UniProtKB-SubCell"/>
</dbReference>
<dbReference type="AlphaFoldDB" id="A0A9Q4FZG3"/>
<comment type="subcellular location">
    <subcellularLocation>
        <location evidence="1">Membrane</location>
        <topology evidence="1">Single-pass membrane protein</topology>
    </subcellularLocation>
</comment>
<proteinExistence type="inferred from homology"/>
<sequence>MSYCPPHDCKKGHGEGFVLLIVLFILLVIIGTAYVC</sequence>
<dbReference type="EMBL" id="JABXYM010000001">
    <property type="protein sequence ID" value="MCR6097082.1"/>
    <property type="molecule type" value="Genomic_DNA"/>
</dbReference>
<evidence type="ECO:0000256" key="6">
    <source>
        <dbReference type="SAM" id="Phobius"/>
    </source>
</evidence>
<dbReference type="Proteomes" id="UP001057753">
    <property type="component" value="Unassembled WGS sequence"/>
</dbReference>
<dbReference type="InterPro" id="IPR010070">
    <property type="entry name" value="YjcZ-like"/>
</dbReference>
<evidence type="ECO:0000256" key="5">
    <source>
        <dbReference type="ARBA" id="ARBA00023136"/>
    </source>
</evidence>
<dbReference type="RefSeq" id="WP_143709637.1">
    <property type="nucleotide sequence ID" value="NZ_JABXYM010000001.1"/>
</dbReference>
<comment type="similarity">
    <text evidence="2">Belongs to the SscA family.</text>
</comment>
<name>A0A9Q4FZG3_SALAG</name>
<evidence type="ECO:0000256" key="4">
    <source>
        <dbReference type="ARBA" id="ARBA00022989"/>
    </source>
</evidence>
<evidence type="ECO:0000313" key="8">
    <source>
        <dbReference type="Proteomes" id="UP001057753"/>
    </source>
</evidence>
<reference evidence="7" key="1">
    <citation type="submission" date="2020-06" db="EMBL/GenBank/DDBJ databases">
        <title>Insight into the genomes of haloalkaliphilic bacilli from Kenyan soda lakes.</title>
        <authorList>
            <person name="Mwirichia R."/>
            <person name="Villamizar G.C."/>
            <person name="Poehlein A."/>
            <person name="Mugweru J."/>
            <person name="Kipnyargis A."/>
            <person name="Kiplimo D."/>
            <person name="Orwa P."/>
            <person name="Daniel R."/>
        </authorList>
    </citation>
    <scope>NUCLEOTIDE SEQUENCE</scope>
    <source>
        <strain evidence="7">B1096_S55</strain>
    </source>
</reference>
<evidence type="ECO:0000313" key="7">
    <source>
        <dbReference type="EMBL" id="MCR6097082.1"/>
    </source>
</evidence>
<protein>
    <submittedName>
        <fullName evidence="7">YjcZ family sporulation protein</fullName>
    </submittedName>
</protein>